<dbReference type="AlphaFoldDB" id="A0AA37P282"/>
<reference evidence="1 2" key="1">
    <citation type="submission" date="2022-03" db="EMBL/GenBank/DDBJ databases">
        <title>Genome data of Colletotrichum spp.</title>
        <authorList>
            <person name="Utami Y.D."/>
            <person name="Hiruma K."/>
        </authorList>
    </citation>
    <scope>NUCLEOTIDE SEQUENCE [LARGE SCALE GENOMIC DNA]</scope>
    <source>
        <strain evidence="1 2">MAFF 239500</strain>
    </source>
</reference>
<dbReference type="EMBL" id="BQXU01000014">
    <property type="protein sequence ID" value="GKT46028.1"/>
    <property type="molecule type" value="Genomic_DNA"/>
</dbReference>
<sequence>MNEAMRNIHSYENFVERLRNPIIAINYLADSTIWGYLVTMVNDVANELQLLQDFHRAQTGISDDLVGAWHEFIRDLLQLTVDTARDWVQGWVITARNEYRDDNGEDVINLLAMLSTLLRYAFDLELPLSQLP</sequence>
<keyword evidence="2" id="KW-1185">Reference proteome</keyword>
<evidence type="ECO:0000313" key="1">
    <source>
        <dbReference type="EMBL" id="GKT46028.1"/>
    </source>
</evidence>
<comment type="caution">
    <text evidence="1">The sequence shown here is derived from an EMBL/GenBank/DDBJ whole genome shotgun (WGS) entry which is preliminary data.</text>
</comment>
<gene>
    <name evidence="1" type="ORF">ColSpa_06209</name>
</gene>
<accession>A0AA37P282</accession>
<dbReference type="RefSeq" id="XP_049128378.1">
    <property type="nucleotide sequence ID" value="XM_049272421.1"/>
</dbReference>
<proteinExistence type="predicted"/>
<dbReference type="GeneID" id="73327011"/>
<protein>
    <submittedName>
        <fullName evidence="1">Uncharacterized protein</fullName>
    </submittedName>
</protein>
<evidence type="ECO:0000313" key="2">
    <source>
        <dbReference type="Proteomes" id="UP001055115"/>
    </source>
</evidence>
<dbReference type="Proteomes" id="UP001055115">
    <property type="component" value="Unassembled WGS sequence"/>
</dbReference>
<organism evidence="1 2">
    <name type="scientific">Colletotrichum spaethianum</name>
    <dbReference type="NCBI Taxonomy" id="700344"/>
    <lineage>
        <taxon>Eukaryota</taxon>
        <taxon>Fungi</taxon>
        <taxon>Dikarya</taxon>
        <taxon>Ascomycota</taxon>
        <taxon>Pezizomycotina</taxon>
        <taxon>Sordariomycetes</taxon>
        <taxon>Hypocreomycetidae</taxon>
        <taxon>Glomerellales</taxon>
        <taxon>Glomerellaceae</taxon>
        <taxon>Colletotrichum</taxon>
        <taxon>Colletotrichum spaethianum species complex</taxon>
    </lineage>
</organism>
<name>A0AA37P282_9PEZI</name>